<feature type="transmembrane region" description="Helical" evidence="1">
    <location>
        <begin position="179"/>
        <end position="198"/>
    </location>
</feature>
<feature type="transmembrane region" description="Helical" evidence="1">
    <location>
        <begin position="287"/>
        <end position="309"/>
    </location>
</feature>
<name>A0A7C4W3B4_9EURY</name>
<dbReference type="InterPro" id="IPR038880">
    <property type="entry name" value="MJ0871-like"/>
</dbReference>
<accession>A0A7C4W3B4</accession>
<feature type="transmembrane region" description="Helical" evidence="1">
    <location>
        <begin position="118"/>
        <end position="139"/>
    </location>
</feature>
<proteinExistence type="predicted"/>
<feature type="transmembrane region" description="Helical" evidence="1">
    <location>
        <begin position="218"/>
        <end position="237"/>
    </location>
</feature>
<evidence type="ECO:0000313" key="3">
    <source>
        <dbReference type="EMBL" id="HGU59456.1"/>
    </source>
</evidence>
<dbReference type="EMBL" id="DTPI01000030">
    <property type="protein sequence ID" value="HGE66513.1"/>
    <property type="molecule type" value="Genomic_DNA"/>
</dbReference>
<comment type="caution">
    <text evidence="3">The sequence shown here is derived from an EMBL/GenBank/DDBJ whole genome shotgun (WGS) entry which is preliminary data.</text>
</comment>
<keyword evidence="1" id="KW-0812">Transmembrane</keyword>
<evidence type="ECO:0008006" key="4">
    <source>
        <dbReference type="Google" id="ProtNLM"/>
    </source>
</evidence>
<feature type="transmembrane region" description="Helical" evidence="1">
    <location>
        <begin position="85"/>
        <end position="106"/>
    </location>
</feature>
<dbReference type="EMBL" id="DTAK01000036">
    <property type="protein sequence ID" value="HGU59456.1"/>
    <property type="molecule type" value="Genomic_DNA"/>
</dbReference>
<gene>
    <name evidence="3" type="ORF">ENT89_04680</name>
    <name evidence="2" type="ORF">ENX77_05275</name>
</gene>
<sequence>MNVQSILYSIFVMAISCFLGTFLANLLVELGLAKTFSKPLSPLMRLANLPTIFSIPAVVSIVDIRGGLSIVESIRRRGEISDNTIVTYKLVTSPFSAISFLFRYYLPVSLVALGPFAGSIYIALNFIAAVISMVIGLIYGRIRIKYKTQGFKIPEIKDKGKNVIRKSLKFAFEITRRIIVRYTIITAVISALIFLGFFDFLSKEIDVYTRNFGFSSNFAALISIYTFSPISSVLVAGEMLKNGIISVKECLIALLIGRFLFITIMDYPRHSFPFYVSIFPVRLATKLVIAGIIVNAIATPILISVVLMIL</sequence>
<feature type="transmembrane region" description="Helical" evidence="1">
    <location>
        <begin position="7"/>
        <end position="27"/>
    </location>
</feature>
<dbReference type="PANTHER" id="PTHR38139">
    <property type="entry name" value="GATE DOMAIN-CONTAINING PROTEIN"/>
    <property type="match status" value="1"/>
</dbReference>
<feature type="transmembrane region" description="Helical" evidence="1">
    <location>
        <begin position="249"/>
        <end position="267"/>
    </location>
</feature>
<feature type="transmembrane region" description="Helical" evidence="1">
    <location>
        <begin position="47"/>
        <end position="64"/>
    </location>
</feature>
<organism evidence="3">
    <name type="scientific">Geoglobus ahangari</name>
    <dbReference type="NCBI Taxonomy" id="113653"/>
    <lineage>
        <taxon>Archaea</taxon>
        <taxon>Methanobacteriati</taxon>
        <taxon>Methanobacteriota</taxon>
        <taxon>Archaeoglobi</taxon>
        <taxon>Archaeoglobales</taxon>
        <taxon>Archaeoglobaceae</taxon>
        <taxon>Geoglobus</taxon>
    </lineage>
</organism>
<evidence type="ECO:0000256" key="1">
    <source>
        <dbReference type="SAM" id="Phobius"/>
    </source>
</evidence>
<keyword evidence="1" id="KW-0472">Membrane</keyword>
<protein>
    <recommendedName>
        <fullName evidence="4">Nucleoside recognition protein</fullName>
    </recommendedName>
</protein>
<dbReference type="PANTHER" id="PTHR38139:SF1">
    <property type="entry name" value="NUCLEOSIDE TRANSPORTER_FEOB GTPASE GATE DOMAIN-CONTAINING PROTEIN"/>
    <property type="match status" value="1"/>
</dbReference>
<dbReference type="AlphaFoldDB" id="A0A7C4W3B4"/>
<reference evidence="3" key="1">
    <citation type="journal article" date="2020" name="mSystems">
        <title>Genome- and Community-Level Interaction Insights into Carbon Utilization and Element Cycling Functions of Hydrothermarchaeota in Hydrothermal Sediment.</title>
        <authorList>
            <person name="Zhou Z."/>
            <person name="Liu Y."/>
            <person name="Xu W."/>
            <person name="Pan J."/>
            <person name="Luo Z.H."/>
            <person name="Li M."/>
        </authorList>
    </citation>
    <scope>NUCLEOTIDE SEQUENCE [LARGE SCALE GENOMIC DNA]</scope>
    <source>
        <strain evidence="3">SpSt-62</strain>
        <strain evidence="2">SpSt-97</strain>
    </source>
</reference>
<keyword evidence="1" id="KW-1133">Transmembrane helix</keyword>
<evidence type="ECO:0000313" key="2">
    <source>
        <dbReference type="EMBL" id="HGE66513.1"/>
    </source>
</evidence>